<keyword evidence="11" id="KW-0482">Metalloprotease</keyword>
<dbReference type="InterPro" id="IPR003663">
    <property type="entry name" value="Sugar/inositol_transpt"/>
</dbReference>
<dbReference type="SUPFAM" id="SSF51556">
    <property type="entry name" value="Metallo-dependent hydrolases"/>
    <property type="match status" value="1"/>
</dbReference>
<keyword evidence="17" id="KW-1185">Reference proteome</keyword>
<evidence type="ECO:0000256" key="6">
    <source>
        <dbReference type="ARBA" id="ARBA00022692"/>
    </source>
</evidence>
<dbReference type="GO" id="GO:0006508">
    <property type="term" value="P:proteolysis"/>
    <property type="evidence" value="ECO:0007669"/>
    <property type="project" value="UniProtKB-KW"/>
</dbReference>
<evidence type="ECO:0000256" key="12">
    <source>
        <dbReference type="ARBA" id="ARBA00023136"/>
    </source>
</evidence>
<keyword evidence="8" id="KW-0378">Hydrolase</keyword>
<dbReference type="PROSITE" id="PS00216">
    <property type="entry name" value="SUGAR_TRANSPORT_1"/>
    <property type="match status" value="2"/>
</dbReference>
<evidence type="ECO:0000256" key="1">
    <source>
        <dbReference type="ARBA" id="ARBA00001947"/>
    </source>
</evidence>
<evidence type="ECO:0000313" key="17">
    <source>
        <dbReference type="Proteomes" id="UP000194280"/>
    </source>
</evidence>
<dbReference type="Gene3D" id="3.30.2010.10">
    <property type="entry name" value="Metalloproteases ('zincins'), catalytic domain"/>
    <property type="match status" value="1"/>
</dbReference>
<dbReference type="GO" id="GO:0016020">
    <property type="term" value="C:membrane"/>
    <property type="evidence" value="ECO:0007669"/>
    <property type="project" value="UniProtKB-SubCell"/>
</dbReference>
<dbReference type="Pfam" id="PF00083">
    <property type="entry name" value="Sugar_tr"/>
    <property type="match status" value="1"/>
</dbReference>
<evidence type="ECO:0000256" key="8">
    <source>
        <dbReference type="ARBA" id="ARBA00022801"/>
    </source>
</evidence>
<protein>
    <recommendedName>
        <fullName evidence="15">Major facilitator superfamily (MFS) profile domain-containing protein</fullName>
    </recommendedName>
</protein>
<dbReference type="InterPro" id="IPR020846">
    <property type="entry name" value="MFS_dom"/>
</dbReference>
<keyword evidence="10 14" id="KW-1133">Transmembrane helix</keyword>
<feature type="transmembrane region" description="Helical" evidence="14">
    <location>
        <begin position="1024"/>
        <end position="1046"/>
    </location>
</feature>
<evidence type="ECO:0000256" key="9">
    <source>
        <dbReference type="ARBA" id="ARBA00022833"/>
    </source>
</evidence>
<dbReference type="InterPro" id="IPR036259">
    <property type="entry name" value="MFS_trans_sf"/>
</dbReference>
<keyword evidence="6 14" id="KW-0812">Transmembrane</keyword>
<feature type="transmembrane region" description="Helical" evidence="14">
    <location>
        <begin position="638"/>
        <end position="662"/>
    </location>
</feature>
<evidence type="ECO:0000256" key="3">
    <source>
        <dbReference type="ARBA" id="ARBA00010992"/>
    </source>
</evidence>
<accession>A0A1Z5SPP2</accession>
<dbReference type="GO" id="GO:0016810">
    <property type="term" value="F:hydrolase activity, acting on carbon-nitrogen (but not peptide) bonds"/>
    <property type="evidence" value="ECO:0007669"/>
    <property type="project" value="InterPro"/>
</dbReference>
<dbReference type="PROSITE" id="PS50850">
    <property type="entry name" value="MFS"/>
    <property type="match status" value="1"/>
</dbReference>
<evidence type="ECO:0000256" key="7">
    <source>
        <dbReference type="ARBA" id="ARBA00022723"/>
    </source>
</evidence>
<feature type="transmembrane region" description="Helical" evidence="14">
    <location>
        <begin position="951"/>
        <end position="974"/>
    </location>
</feature>
<feature type="compositionally biased region" description="Basic and acidic residues" evidence="13">
    <location>
        <begin position="1122"/>
        <end position="1135"/>
    </location>
</feature>
<sequence>MIRMISKQQQYGRRRPFNYQTFKTSQGLFYRWAARPTFYYEVAGITLVGATVYVYNLEQVPVSDRYRFNIISASWEKSLGESMYQQTMQEFGRKLMPEYTYEHRLVKKVLERLIPHSGLAQEDGWEVHVINDPMKNAFVIPGGKVFVFRGILDVAKGEDGLAAVLGHEIAHNVAHHAAERMSSSYAVMFPVIGLFWALGLDPGIGQMLVKFAYDLPGSRAQESEADYIGLMMMAESCYDPSAAMGLWAAMEKQEQDLLFDPQQKKWLTSTSLAVDPSTGLISKVYQRKQNLPKIINEPDIDLRGKCVLPGLVDTHTHVFLHSYHEASSLSQMRDESLIERTLRAGNHCRAALMAGYTTYRDLGTEGASDADIHVRDAINRGIIPGPRIFCATEALASSGGAGADVIKFYADYRKRALRWPEASWPGCAPIQFPPPGDIITGTRNPNLLLFGQDEMDAIVAEAKMARAPVAAHASSAEAVTMAARAGVTTIEHGFEPMNGSEAMQAMLDNGTIFVPTLSVVEQYIDVRPVLQQVKEAFKRGIKLACGGDTGAVPHGQNARELELFLAAGISLEDVLVAATLHGWEACGGEWCGRRFGCLEEGWAADLVAVGGDVRSDVKQLRQVQDVLKDGRWFARKGIFASLGSFLYGYDLGVIGGSVAAAAFERNFDNPSDEIDGAIVAVFTGGGFFGAALAGLVSDMIGRRLTILLGAAIFLVGGALQTAGRDISYLLAGRAIAGLGVGDLVMIVPLYQAEIAHPAIRGRITALQQLLIGFGSMIASFTTYGTNQNMTADNNAQWRIPLGIQLAPAFLLACLILLFPESPRWQIAHGRTQKGLATLARLHASGNQDDEWVLAEYSQIEATIELERAESASWMDLFKEKASFRRLFLVLALQASVQMTGVSAIQYFTPQIYASLNIGTTESLQYQAVSNVLAIVAQFCTAVFIDRIGRRWPLILGNVFNGIFWIVLTAVVAVFPSQPQSAQEGLGWVFIVMNWLFQLSFSFTCGSLSWIIPAEVFDMKTRSKGVTLGVMMSFAFNTLIGQVTAPAFSDVSWRYFITFVVCNFTNALFFWALMPETKKRPLEEMNALFSETQWFIPTAKTRNLGFHIEEFAGDIHASRAKSVGHEHDEKIDDRDQTAAMVK</sequence>
<keyword evidence="5" id="KW-0645">Protease</keyword>
<evidence type="ECO:0000256" key="4">
    <source>
        <dbReference type="ARBA" id="ARBA00022448"/>
    </source>
</evidence>
<evidence type="ECO:0000256" key="5">
    <source>
        <dbReference type="ARBA" id="ARBA00022670"/>
    </source>
</evidence>
<comment type="cofactor">
    <cofactor evidence="1">
        <name>Zn(2+)</name>
        <dbReference type="ChEBI" id="CHEBI:29105"/>
    </cofactor>
</comment>
<dbReference type="InterPro" id="IPR057744">
    <property type="entry name" value="OTAase-like"/>
</dbReference>
<dbReference type="InterPro" id="IPR050360">
    <property type="entry name" value="MFS_Sugar_Transporters"/>
</dbReference>
<dbReference type="GO" id="GO:0005351">
    <property type="term" value="F:carbohydrate:proton symporter activity"/>
    <property type="evidence" value="ECO:0007669"/>
    <property type="project" value="TreeGrafter"/>
</dbReference>
<feature type="transmembrane region" description="Helical" evidence="14">
    <location>
        <begin position="763"/>
        <end position="785"/>
    </location>
</feature>
<comment type="subcellular location">
    <subcellularLocation>
        <location evidence="2">Membrane</location>
        <topology evidence="2">Multi-pass membrane protein</topology>
    </subcellularLocation>
</comment>
<dbReference type="NCBIfam" id="TIGR00879">
    <property type="entry name" value="SP"/>
    <property type="match status" value="1"/>
</dbReference>
<dbReference type="CDD" id="cd01299">
    <property type="entry name" value="Met_dep_hydrolase_A"/>
    <property type="match status" value="1"/>
</dbReference>
<dbReference type="SUPFAM" id="SSF51338">
    <property type="entry name" value="Composite domain of metallo-dependent hydrolases"/>
    <property type="match status" value="1"/>
</dbReference>
<dbReference type="STRING" id="1157616.A0A1Z5SPP2"/>
<feature type="transmembrane region" description="Helical" evidence="14">
    <location>
        <begin position="674"/>
        <end position="697"/>
    </location>
</feature>
<dbReference type="EMBL" id="MUNK01000350">
    <property type="protein sequence ID" value="OTA22687.1"/>
    <property type="molecule type" value="Genomic_DNA"/>
</dbReference>
<dbReference type="SUPFAM" id="SSF103473">
    <property type="entry name" value="MFS general substrate transporter"/>
    <property type="match status" value="1"/>
</dbReference>
<evidence type="ECO:0000313" key="16">
    <source>
        <dbReference type="EMBL" id="OTA22687.1"/>
    </source>
</evidence>
<dbReference type="Proteomes" id="UP000194280">
    <property type="component" value="Unassembled WGS sequence"/>
</dbReference>
<dbReference type="OrthoDB" id="5595695at2759"/>
<feature type="transmembrane region" description="Helical" evidence="14">
    <location>
        <begin position="1052"/>
        <end position="1072"/>
    </location>
</feature>
<organism evidence="16 17">
    <name type="scientific">Hortaea werneckii EXF-2000</name>
    <dbReference type="NCBI Taxonomy" id="1157616"/>
    <lineage>
        <taxon>Eukaryota</taxon>
        <taxon>Fungi</taxon>
        <taxon>Dikarya</taxon>
        <taxon>Ascomycota</taxon>
        <taxon>Pezizomycotina</taxon>
        <taxon>Dothideomycetes</taxon>
        <taxon>Dothideomycetidae</taxon>
        <taxon>Mycosphaerellales</taxon>
        <taxon>Teratosphaeriaceae</taxon>
        <taxon>Hortaea</taxon>
    </lineage>
</organism>
<gene>
    <name evidence="16" type="ORF">BTJ68_14562</name>
</gene>
<dbReference type="VEuPathDB" id="FungiDB:BTJ68_14562"/>
<feature type="region of interest" description="Disordered" evidence="13">
    <location>
        <begin position="1119"/>
        <end position="1141"/>
    </location>
</feature>
<reference evidence="16 17" key="1">
    <citation type="submission" date="2017-01" db="EMBL/GenBank/DDBJ databases">
        <title>The recent genome duplication of the halophilic yeast Hortaea werneckii: insights from long-read sequencing.</title>
        <authorList>
            <person name="Sinha S."/>
            <person name="Flibotte S."/>
            <person name="Neira M."/>
            <person name="Lenassi M."/>
            <person name="Gostincar C."/>
            <person name="Stajich J.E."/>
            <person name="Nislow C.E."/>
        </authorList>
    </citation>
    <scope>NUCLEOTIDE SEQUENCE [LARGE SCALE GENOMIC DNA]</scope>
    <source>
        <strain evidence="16 17">EXF-2000</strain>
    </source>
</reference>
<evidence type="ECO:0000256" key="2">
    <source>
        <dbReference type="ARBA" id="ARBA00004141"/>
    </source>
</evidence>
<dbReference type="GO" id="GO:0046872">
    <property type="term" value="F:metal ion binding"/>
    <property type="evidence" value="ECO:0007669"/>
    <property type="project" value="UniProtKB-KW"/>
</dbReference>
<evidence type="ECO:0000256" key="14">
    <source>
        <dbReference type="SAM" id="Phobius"/>
    </source>
</evidence>
<feature type="transmembrane region" description="Helical" evidence="14">
    <location>
        <begin position="886"/>
        <end position="907"/>
    </location>
</feature>
<evidence type="ECO:0000256" key="11">
    <source>
        <dbReference type="ARBA" id="ARBA00023049"/>
    </source>
</evidence>
<name>A0A1Z5SPP2_HORWE</name>
<dbReference type="PANTHER" id="PTHR48022:SF37">
    <property type="entry name" value="MAJOR FACILITATOR SUPERFAMILY (MFS) PROFILE DOMAIN-CONTAINING PROTEIN-RELATED"/>
    <property type="match status" value="1"/>
</dbReference>
<dbReference type="InterPro" id="IPR011059">
    <property type="entry name" value="Metal-dep_hydrolase_composite"/>
</dbReference>
<keyword evidence="9" id="KW-0862">Zinc</keyword>
<dbReference type="FunFam" id="1.20.1250.20:FF:000090">
    <property type="entry name" value="MFS sugar transporter, putative"/>
    <property type="match status" value="1"/>
</dbReference>
<feature type="domain" description="Major facilitator superfamily (MFS) profile" evidence="15">
    <location>
        <begin position="636"/>
        <end position="1077"/>
    </location>
</feature>
<feature type="transmembrane region" description="Helical" evidence="14">
    <location>
        <begin position="927"/>
        <end position="944"/>
    </location>
</feature>
<dbReference type="Gene3D" id="3.20.20.140">
    <property type="entry name" value="Metal-dependent hydrolases"/>
    <property type="match status" value="1"/>
</dbReference>
<dbReference type="InterPro" id="IPR001915">
    <property type="entry name" value="Peptidase_M48"/>
</dbReference>
<dbReference type="Pfam" id="PF01435">
    <property type="entry name" value="Peptidase_M48"/>
    <property type="match status" value="1"/>
</dbReference>
<dbReference type="PANTHER" id="PTHR48022">
    <property type="entry name" value="PLASTIDIC GLUCOSE TRANSPORTER 4"/>
    <property type="match status" value="1"/>
</dbReference>
<feature type="transmembrane region" description="Helical" evidence="14">
    <location>
        <begin position="704"/>
        <end position="722"/>
    </location>
</feature>
<dbReference type="Gene3D" id="2.30.40.10">
    <property type="entry name" value="Urease, subunit C, domain 1"/>
    <property type="match status" value="1"/>
</dbReference>
<dbReference type="CDD" id="cd07331">
    <property type="entry name" value="M48C_Oma1_like"/>
    <property type="match status" value="1"/>
</dbReference>
<dbReference type="PRINTS" id="PR00171">
    <property type="entry name" value="SUGRTRNSPORT"/>
</dbReference>
<evidence type="ECO:0000256" key="13">
    <source>
        <dbReference type="SAM" id="MobiDB-lite"/>
    </source>
</evidence>
<comment type="caution">
    <text evidence="16">The sequence shown here is derived from an EMBL/GenBank/DDBJ whole genome shotgun (WGS) entry which is preliminary data.</text>
</comment>
<dbReference type="PROSITE" id="PS00217">
    <property type="entry name" value="SUGAR_TRANSPORT_2"/>
    <property type="match status" value="1"/>
</dbReference>
<dbReference type="InterPro" id="IPR005829">
    <property type="entry name" value="Sugar_transporter_CS"/>
</dbReference>
<dbReference type="InterPro" id="IPR032466">
    <property type="entry name" value="Metal_Hydrolase"/>
</dbReference>
<dbReference type="InterPro" id="IPR006680">
    <property type="entry name" value="Amidohydro-rel"/>
</dbReference>
<feature type="transmembrane region" description="Helical" evidence="14">
    <location>
        <begin position="797"/>
        <end position="818"/>
    </location>
</feature>
<dbReference type="AlphaFoldDB" id="A0A1Z5SPP2"/>
<dbReference type="InParanoid" id="A0A1Z5SPP2"/>
<comment type="similarity">
    <text evidence="3">Belongs to the major facilitator superfamily. Sugar transporter (TC 2.A.1.1) family.</text>
</comment>
<evidence type="ECO:0000256" key="10">
    <source>
        <dbReference type="ARBA" id="ARBA00022989"/>
    </source>
</evidence>
<proteinExistence type="inferred from homology"/>
<feature type="transmembrane region" description="Helical" evidence="14">
    <location>
        <begin position="986"/>
        <end position="1012"/>
    </location>
</feature>
<evidence type="ECO:0000259" key="15">
    <source>
        <dbReference type="PROSITE" id="PS50850"/>
    </source>
</evidence>
<keyword evidence="4" id="KW-0813">Transport</keyword>
<keyword evidence="7" id="KW-0479">Metal-binding</keyword>
<dbReference type="Pfam" id="PF01979">
    <property type="entry name" value="Amidohydro_1"/>
    <property type="match status" value="1"/>
</dbReference>
<dbReference type="GO" id="GO:0004222">
    <property type="term" value="F:metalloendopeptidase activity"/>
    <property type="evidence" value="ECO:0007669"/>
    <property type="project" value="InterPro"/>
</dbReference>
<feature type="transmembrane region" description="Helical" evidence="14">
    <location>
        <begin position="728"/>
        <end position="751"/>
    </location>
</feature>
<dbReference type="Gene3D" id="1.20.1250.20">
    <property type="entry name" value="MFS general substrate transporter like domains"/>
    <property type="match status" value="1"/>
</dbReference>
<dbReference type="InterPro" id="IPR005828">
    <property type="entry name" value="MFS_sugar_transport-like"/>
</dbReference>
<keyword evidence="12 14" id="KW-0472">Membrane</keyword>